<evidence type="ECO:0000259" key="1">
    <source>
        <dbReference type="PROSITE" id="PS50943"/>
    </source>
</evidence>
<dbReference type="PROSITE" id="PS50943">
    <property type="entry name" value="HTH_CROC1"/>
    <property type="match status" value="1"/>
</dbReference>
<dbReference type="Pfam" id="PF13560">
    <property type="entry name" value="HTH_31"/>
    <property type="match status" value="1"/>
</dbReference>
<dbReference type="InterPro" id="IPR001387">
    <property type="entry name" value="Cro/C1-type_HTH"/>
</dbReference>
<feature type="domain" description="HTH cro/C1-type" evidence="1">
    <location>
        <begin position="34"/>
        <end position="82"/>
    </location>
</feature>
<dbReference type="OrthoDB" id="5346389at2"/>
<sequence length="266" mass="30456">MNEKVLGHFLRYKRLTANPAAFGIVRGPHRRTSGLRREEVAERAHVSVDWYARIEQGRRDSNPSPEVLAALGQALQLKPAELNYAFNLIGQRPTTPSELGISDGLKGFLQAQGRHPAYIMDRNFTLVAWNDAYTQIYGDRTGQSTLRRNAVWRVFHDPFLRTHVNDWREMAHWQVARFRQIYSTAADSPFLFQVFTAIKEDPVFHEAWDQLAVADPDEQYFFVDAPDIGELYFVETTLQTTTGTYYVAIQNSGDTDTEKKLTQQGD</sequence>
<dbReference type="Proteomes" id="UP000051330">
    <property type="component" value="Unassembled WGS sequence"/>
</dbReference>
<accession>A0A0R1MSI4</accession>
<name>A0A0R1MSI4_9LACO</name>
<dbReference type="CDD" id="cd00093">
    <property type="entry name" value="HTH_XRE"/>
    <property type="match status" value="1"/>
</dbReference>
<protein>
    <submittedName>
        <fullName evidence="2">XRE family transcriptional regulator</fullName>
    </submittedName>
</protein>
<dbReference type="SUPFAM" id="SSF47413">
    <property type="entry name" value="lambda repressor-like DNA-binding domains"/>
    <property type="match status" value="1"/>
</dbReference>
<dbReference type="AlphaFoldDB" id="A0A0R1MSI4"/>
<dbReference type="Pfam" id="PF17765">
    <property type="entry name" value="MLTR_LBD"/>
    <property type="match status" value="1"/>
</dbReference>
<dbReference type="Gene3D" id="3.30.450.180">
    <property type="match status" value="1"/>
</dbReference>
<dbReference type="RefSeq" id="WP_057821818.1">
    <property type="nucleotide sequence ID" value="NZ_AZEC01000013.1"/>
</dbReference>
<keyword evidence="3" id="KW-1185">Reference proteome</keyword>
<dbReference type="InterPro" id="IPR010982">
    <property type="entry name" value="Lambda_DNA-bd_dom_sf"/>
</dbReference>
<dbReference type="PATRIC" id="fig|1423792.3.peg.846"/>
<proteinExistence type="predicted"/>
<evidence type="ECO:0000313" key="3">
    <source>
        <dbReference type="Proteomes" id="UP000051330"/>
    </source>
</evidence>
<comment type="caution">
    <text evidence="2">The sequence shown here is derived from an EMBL/GenBank/DDBJ whole genome shotgun (WGS) entry which is preliminary data.</text>
</comment>
<dbReference type="SMART" id="SM00530">
    <property type="entry name" value="HTH_XRE"/>
    <property type="match status" value="1"/>
</dbReference>
<dbReference type="STRING" id="1423792.FD09_GL000832"/>
<evidence type="ECO:0000313" key="2">
    <source>
        <dbReference type="EMBL" id="KRL11104.1"/>
    </source>
</evidence>
<reference evidence="2 3" key="1">
    <citation type="journal article" date="2015" name="Genome Announc.">
        <title>Expanding the biotechnology potential of lactobacilli through comparative genomics of 213 strains and associated genera.</title>
        <authorList>
            <person name="Sun Z."/>
            <person name="Harris H.M."/>
            <person name="McCann A."/>
            <person name="Guo C."/>
            <person name="Argimon S."/>
            <person name="Zhang W."/>
            <person name="Yang X."/>
            <person name="Jeffery I.B."/>
            <person name="Cooney J.C."/>
            <person name="Kagawa T.F."/>
            <person name="Liu W."/>
            <person name="Song Y."/>
            <person name="Salvetti E."/>
            <person name="Wrobel A."/>
            <person name="Rasinkangas P."/>
            <person name="Parkhill J."/>
            <person name="Rea M.C."/>
            <person name="O'Sullivan O."/>
            <person name="Ritari J."/>
            <person name="Douillard F.P."/>
            <person name="Paul Ross R."/>
            <person name="Yang R."/>
            <person name="Briner A.E."/>
            <person name="Felis G.E."/>
            <person name="de Vos W.M."/>
            <person name="Barrangou R."/>
            <person name="Klaenhammer T.R."/>
            <person name="Caufield P.W."/>
            <person name="Cui Y."/>
            <person name="Zhang H."/>
            <person name="O'Toole P.W."/>
        </authorList>
    </citation>
    <scope>NUCLEOTIDE SEQUENCE [LARGE SCALE GENOMIC DNA]</scope>
    <source>
        <strain evidence="2 3">DSM 12744</strain>
    </source>
</reference>
<dbReference type="PANTHER" id="PTHR35010">
    <property type="entry name" value="BLL4672 PROTEIN-RELATED"/>
    <property type="match status" value="1"/>
</dbReference>
<dbReference type="GO" id="GO:0003677">
    <property type="term" value="F:DNA binding"/>
    <property type="evidence" value="ECO:0007669"/>
    <property type="project" value="InterPro"/>
</dbReference>
<gene>
    <name evidence="2" type="ORF">FD09_GL000832</name>
</gene>
<dbReference type="EMBL" id="AZEC01000013">
    <property type="protein sequence ID" value="KRL11104.1"/>
    <property type="molecule type" value="Genomic_DNA"/>
</dbReference>
<dbReference type="Gene3D" id="1.10.260.40">
    <property type="entry name" value="lambda repressor-like DNA-binding domains"/>
    <property type="match status" value="1"/>
</dbReference>
<organism evidence="2 3">
    <name type="scientific">Schleiferilactobacillus perolens DSM 12744</name>
    <dbReference type="NCBI Taxonomy" id="1423792"/>
    <lineage>
        <taxon>Bacteria</taxon>
        <taxon>Bacillati</taxon>
        <taxon>Bacillota</taxon>
        <taxon>Bacilli</taxon>
        <taxon>Lactobacillales</taxon>
        <taxon>Lactobacillaceae</taxon>
        <taxon>Schleiferilactobacillus</taxon>
    </lineage>
</organism>
<dbReference type="InterPro" id="IPR041413">
    <property type="entry name" value="MLTR_LBD"/>
</dbReference>